<dbReference type="Pfam" id="PF01809">
    <property type="entry name" value="YidD"/>
    <property type="match status" value="1"/>
</dbReference>
<dbReference type="AlphaFoldDB" id="A0AA42BLD8"/>
<dbReference type="PANTHER" id="PTHR33383:SF1">
    <property type="entry name" value="MEMBRANE PROTEIN INSERTION EFFICIENCY FACTOR-RELATED"/>
    <property type="match status" value="1"/>
</dbReference>
<dbReference type="RefSeq" id="WP_254100244.1">
    <property type="nucleotide sequence ID" value="NZ_JANATA010000010.1"/>
</dbReference>
<protein>
    <recommendedName>
        <fullName evidence="1">Putative membrane protein insertion efficiency factor</fullName>
    </recommendedName>
</protein>
<dbReference type="GO" id="GO:0005886">
    <property type="term" value="C:plasma membrane"/>
    <property type="evidence" value="ECO:0007669"/>
    <property type="project" value="UniProtKB-SubCell"/>
</dbReference>
<keyword evidence="3" id="KW-1185">Reference proteome</keyword>
<dbReference type="PANTHER" id="PTHR33383">
    <property type="entry name" value="MEMBRANE PROTEIN INSERTION EFFICIENCY FACTOR-RELATED"/>
    <property type="match status" value="1"/>
</dbReference>
<dbReference type="SMART" id="SM01234">
    <property type="entry name" value="Haemolytic"/>
    <property type="match status" value="1"/>
</dbReference>
<evidence type="ECO:0000313" key="2">
    <source>
        <dbReference type="EMBL" id="MCP3428710.1"/>
    </source>
</evidence>
<comment type="caution">
    <text evidence="2">The sequence shown here is derived from an EMBL/GenBank/DDBJ whole genome shotgun (WGS) entry which is preliminary data.</text>
</comment>
<comment type="subcellular location">
    <subcellularLocation>
        <location evidence="1">Cell membrane</location>
        <topology evidence="1">Peripheral membrane protein</topology>
        <orientation evidence="1">Cytoplasmic side</orientation>
    </subcellularLocation>
</comment>
<gene>
    <name evidence="2" type="primary">yidD</name>
    <name evidence="2" type="ORF">NLF92_07100</name>
</gene>
<sequence>MDKIKNTLRKITIFPLLLLIRFYQTCISPFLGSNCRFHPTCSSYALESIKTYGCIKGVWLSIQRILKCHPFHPGGIDPVPDNNKDTKQ</sequence>
<keyword evidence="1" id="KW-1003">Cell membrane</keyword>
<dbReference type="InterPro" id="IPR002696">
    <property type="entry name" value="Membr_insert_effic_factor_YidD"/>
</dbReference>
<accession>A0AA42BLD8</accession>
<evidence type="ECO:0000313" key="3">
    <source>
        <dbReference type="Proteomes" id="UP001165413"/>
    </source>
</evidence>
<organism evidence="2 3">
    <name type="scientific">Opacimonas viscosa</name>
    <dbReference type="NCBI Taxonomy" id="2961944"/>
    <lineage>
        <taxon>Bacteria</taxon>
        <taxon>Pseudomonadati</taxon>
        <taxon>Pseudomonadota</taxon>
        <taxon>Gammaproteobacteria</taxon>
        <taxon>Alteromonadales</taxon>
        <taxon>Alteromonadaceae</taxon>
        <taxon>Opacimonas</taxon>
    </lineage>
</organism>
<comment type="similarity">
    <text evidence="1">Belongs to the UPF0161 family.</text>
</comment>
<keyword evidence="1" id="KW-0472">Membrane</keyword>
<name>A0AA42BLD8_9ALTE</name>
<dbReference type="HAMAP" id="MF_00386">
    <property type="entry name" value="UPF0161_YidD"/>
    <property type="match status" value="1"/>
</dbReference>
<dbReference type="Proteomes" id="UP001165413">
    <property type="component" value="Unassembled WGS sequence"/>
</dbReference>
<comment type="function">
    <text evidence="1">Could be involved in insertion of integral membrane proteins into the membrane.</text>
</comment>
<dbReference type="EMBL" id="JANATA010000010">
    <property type="protein sequence ID" value="MCP3428710.1"/>
    <property type="molecule type" value="Genomic_DNA"/>
</dbReference>
<dbReference type="NCBIfam" id="TIGR00278">
    <property type="entry name" value="membrane protein insertion efficiency factor YidD"/>
    <property type="match status" value="1"/>
</dbReference>
<evidence type="ECO:0000256" key="1">
    <source>
        <dbReference type="HAMAP-Rule" id="MF_00386"/>
    </source>
</evidence>
<proteinExistence type="inferred from homology"/>
<reference evidence="2" key="1">
    <citation type="submission" date="2022-07" db="EMBL/GenBank/DDBJ databases">
        <title>Characterization of the Novel Bacterium Alteromonas immobilis LMIT006 and Alteromonas gregis LMIT007.</title>
        <authorList>
            <person name="Lin X."/>
        </authorList>
    </citation>
    <scope>NUCLEOTIDE SEQUENCE</scope>
    <source>
        <strain evidence="2">LMIT007</strain>
    </source>
</reference>